<evidence type="ECO:0000256" key="2">
    <source>
        <dbReference type="RuleBase" id="RU362116"/>
    </source>
</evidence>
<dbReference type="EMBL" id="BGZO01000004">
    <property type="protein sequence ID" value="GBR75561.1"/>
    <property type="molecule type" value="Genomic_DNA"/>
</dbReference>
<dbReference type="Pfam" id="PF22692">
    <property type="entry name" value="LlgE_F_G_D1"/>
    <property type="match status" value="1"/>
</dbReference>
<evidence type="ECO:0000313" key="5">
    <source>
        <dbReference type="EMBL" id="GBR75561.1"/>
    </source>
</evidence>
<sequence>MFRQFYIAATGMNAMEKDLVTITNNVSNVKTTGFKKSRIELETLFPQILEEAVQDAETTFEKGLVELGSGVRVVGTPKDFSSGTIEVTNNQLDVAIQGEGFLRFQLPDGSIAFSRAGNLHKDSDGRLVNINGYPMDPEIRIPDTATNVLVTTTGAVYVQEDNQVTQSQIGQIELVKFVNPTSLKSVGGNLYVETAASGMGR</sequence>
<organism evidence="5 6">
    <name type="scientific">Candidatus Termititenax persephonae</name>
    <dbReference type="NCBI Taxonomy" id="2218525"/>
    <lineage>
        <taxon>Bacteria</taxon>
        <taxon>Bacillati</taxon>
        <taxon>Candidatus Margulisiibacteriota</taxon>
        <taxon>Candidatus Termititenacia</taxon>
        <taxon>Candidatus Termititenacales</taxon>
        <taxon>Candidatus Termititenacaceae</taxon>
        <taxon>Candidatus Termititenax</taxon>
    </lineage>
</organism>
<dbReference type="AlphaFoldDB" id="A0A388TEW5"/>
<gene>
    <name evidence="5" type="primary">flgG</name>
    <name evidence="5" type="ORF">NO2_0224</name>
</gene>
<dbReference type="InterPro" id="IPR020013">
    <property type="entry name" value="Flagellar_FlgE/F/G"/>
</dbReference>
<protein>
    <submittedName>
        <fullName evidence="5">Flagellar basal-body rod protein FlgG</fullName>
    </submittedName>
</protein>
<dbReference type="SUPFAM" id="SSF117143">
    <property type="entry name" value="Flagellar hook protein flgE"/>
    <property type="match status" value="1"/>
</dbReference>
<keyword evidence="6" id="KW-1185">Reference proteome</keyword>
<dbReference type="Pfam" id="PF00460">
    <property type="entry name" value="Flg_bb_rod"/>
    <property type="match status" value="1"/>
</dbReference>
<dbReference type="InterPro" id="IPR001444">
    <property type="entry name" value="Flag_bb_rod_N"/>
</dbReference>
<proteinExistence type="inferred from homology"/>
<name>A0A388TEW5_9BACT</name>
<comment type="similarity">
    <text evidence="1 2">Belongs to the flagella basal body rod proteins family.</text>
</comment>
<accession>A0A388TEW5</accession>
<dbReference type="InterPro" id="IPR037925">
    <property type="entry name" value="FlgE/F/G-like"/>
</dbReference>
<dbReference type="Proteomes" id="UP000275925">
    <property type="component" value="Unassembled WGS sequence"/>
</dbReference>
<comment type="subcellular location">
    <subcellularLocation>
        <location evidence="2">Bacterial flagellum basal body</location>
    </subcellularLocation>
</comment>
<dbReference type="InterPro" id="IPR053967">
    <property type="entry name" value="LlgE_F_G-like_D1"/>
</dbReference>
<reference evidence="5 6" key="1">
    <citation type="journal article" date="2019" name="ISME J.">
        <title>Genome analyses of uncultured TG2/ZB3 bacteria in 'Margulisbacteria' specifically attached to ectosymbiotic spirochetes of protists in the termite gut.</title>
        <authorList>
            <person name="Utami Y.D."/>
            <person name="Kuwahara H."/>
            <person name="Igai K."/>
            <person name="Murakami T."/>
            <person name="Sugaya K."/>
            <person name="Morikawa T."/>
            <person name="Nagura Y."/>
            <person name="Yuki M."/>
            <person name="Deevong P."/>
            <person name="Inoue T."/>
            <person name="Kihara K."/>
            <person name="Lo N."/>
            <person name="Yamada A."/>
            <person name="Ohkuma M."/>
            <person name="Hongoh Y."/>
        </authorList>
    </citation>
    <scope>NUCLEOTIDE SEQUENCE [LARGE SCALE GENOMIC DNA]</scope>
    <source>
        <strain evidence="5">NkOx7-02</strain>
    </source>
</reference>
<evidence type="ECO:0000256" key="1">
    <source>
        <dbReference type="ARBA" id="ARBA00009677"/>
    </source>
</evidence>
<evidence type="ECO:0000259" key="4">
    <source>
        <dbReference type="Pfam" id="PF22692"/>
    </source>
</evidence>
<evidence type="ECO:0000259" key="3">
    <source>
        <dbReference type="Pfam" id="PF00460"/>
    </source>
</evidence>
<feature type="domain" description="Flagellar hook protein FlgE/F/G-like D1" evidence="4">
    <location>
        <begin position="95"/>
        <end position="158"/>
    </location>
</feature>
<keyword evidence="5" id="KW-0969">Cilium</keyword>
<dbReference type="GO" id="GO:0071978">
    <property type="term" value="P:bacterial-type flagellum-dependent swarming motility"/>
    <property type="evidence" value="ECO:0007669"/>
    <property type="project" value="TreeGrafter"/>
</dbReference>
<feature type="domain" description="Flagellar basal body rod protein N-terminal" evidence="3">
    <location>
        <begin position="5"/>
        <end position="35"/>
    </location>
</feature>
<dbReference type="NCBIfam" id="TIGR03506">
    <property type="entry name" value="FlgEFG_subfam"/>
    <property type="match status" value="1"/>
</dbReference>
<comment type="caution">
    <text evidence="5">The sequence shown here is derived from an EMBL/GenBank/DDBJ whole genome shotgun (WGS) entry which is preliminary data.</text>
</comment>
<dbReference type="PANTHER" id="PTHR30435">
    <property type="entry name" value="FLAGELLAR PROTEIN"/>
    <property type="match status" value="1"/>
</dbReference>
<keyword evidence="5" id="KW-0282">Flagellum</keyword>
<dbReference type="PANTHER" id="PTHR30435:SF19">
    <property type="entry name" value="FLAGELLAR BASAL-BODY ROD PROTEIN FLGG"/>
    <property type="match status" value="1"/>
</dbReference>
<evidence type="ECO:0000313" key="6">
    <source>
        <dbReference type="Proteomes" id="UP000275925"/>
    </source>
</evidence>
<dbReference type="GO" id="GO:0009425">
    <property type="term" value="C:bacterial-type flagellum basal body"/>
    <property type="evidence" value="ECO:0007669"/>
    <property type="project" value="UniProtKB-SubCell"/>
</dbReference>
<keyword evidence="2" id="KW-0975">Bacterial flagellum</keyword>
<keyword evidence="5" id="KW-0966">Cell projection</keyword>